<gene>
    <name evidence="6" type="ORF">MCNF_48500</name>
</gene>
<dbReference type="SUPFAM" id="SSF56425">
    <property type="entry name" value="Succinate dehydrogenase/fumarate reductase flavoprotein, catalytic domain"/>
    <property type="match status" value="1"/>
</dbReference>
<name>A0A7I7Y3F4_9MYCO</name>
<dbReference type="PRINTS" id="PR00411">
    <property type="entry name" value="PNDRDTASEI"/>
</dbReference>
<dbReference type="NCBIfam" id="NF005513">
    <property type="entry name" value="PRK07121.1-6"/>
    <property type="match status" value="1"/>
</dbReference>
<dbReference type="InterPro" id="IPR003953">
    <property type="entry name" value="FAD-dep_OxRdtase_2_FAD-bd"/>
</dbReference>
<evidence type="ECO:0000256" key="4">
    <source>
        <dbReference type="ARBA" id="ARBA00023002"/>
    </source>
</evidence>
<evidence type="ECO:0000256" key="2">
    <source>
        <dbReference type="ARBA" id="ARBA00022630"/>
    </source>
</evidence>
<keyword evidence="3" id="KW-0274">FAD</keyword>
<dbReference type="EMBL" id="AP022612">
    <property type="protein sequence ID" value="BBZ36245.1"/>
    <property type="molecule type" value="Genomic_DNA"/>
</dbReference>
<dbReference type="GO" id="GO:0033765">
    <property type="term" value="F:steroid dehydrogenase activity, acting on the CH-CH group of donors"/>
    <property type="evidence" value="ECO:0007669"/>
    <property type="project" value="UniProtKB-ARBA"/>
</dbReference>
<evidence type="ECO:0000259" key="5">
    <source>
        <dbReference type="Pfam" id="PF00890"/>
    </source>
</evidence>
<accession>A0A7I7Y3F4</accession>
<evidence type="ECO:0000256" key="1">
    <source>
        <dbReference type="ARBA" id="ARBA00001974"/>
    </source>
</evidence>
<dbReference type="PANTHER" id="PTHR43400">
    <property type="entry name" value="FUMARATE REDUCTASE"/>
    <property type="match status" value="1"/>
</dbReference>
<dbReference type="Proteomes" id="UP000466931">
    <property type="component" value="Chromosome"/>
</dbReference>
<dbReference type="InterPro" id="IPR036188">
    <property type="entry name" value="FAD/NAD-bd_sf"/>
</dbReference>
<keyword evidence="4" id="KW-0560">Oxidoreductase</keyword>
<protein>
    <submittedName>
        <fullName evidence="6">Pyridine nucleotide-disulfide oxidoreductase</fullName>
    </submittedName>
</protein>
<dbReference type="Gene3D" id="3.90.700.10">
    <property type="entry name" value="Succinate dehydrogenase/fumarate reductase flavoprotein, catalytic domain"/>
    <property type="match status" value="1"/>
</dbReference>
<keyword evidence="2" id="KW-0285">Flavoprotein</keyword>
<organism evidence="6 7">
    <name type="scientific">Mycolicibacterium confluentis</name>
    <dbReference type="NCBI Taxonomy" id="28047"/>
    <lineage>
        <taxon>Bacteria</taxon>
        <taxon>Bacillati</taxon>
        <taxon>Actinomycetota</taxon>
        <taxon>Actinomycetes</taxon>
        <taxon>Mycobacteriales</taxon>
        <taxon>Mycobacteriaceae</taxon>
        <taxon>Mycolicibacterium</taxon>
    </lineage>
</organism>
<dbReference type="SUPFAM" id="SSF51905">
    <property type="entry name" value="FAD/NAD(P)-binding domain"/>
    <property type="match status" value="1"/>
</dbReference>
<evidence type="ECO:0000313" key="6">
    <source>
        <dbReference type="EMBL" id="BBZ36245.1"/>
    </source>
</evidence>
<dbReference type="GO" id="GO:0008202">
    <property type="term" value="P:steroid metabolic process"/>
    <property type="evidence" value="ECO:0007669"/>
    <property type="project" value="UniProtKB-ARBA"/>
</dbReference>
<dbReference type="RefSeq" id="WP_085152030.1">
    <property type="nucleotide sequence ID" value="NZ_AP022612.1"/>
</dbReference>
<dbReference type="Pfam" id="PF00890">
    <property type="entry name" value="FAD_binding_2"/>
    <property type="match status" value="1"/>
</dbReference>
<dbReference type="PANTHER" id="PTHR43400:SF10">
    <property type="entry name" value="3-OXOSTEROID 1-DEHYDROGENASE"/>
    <property type="match status" value="1"/>
</dbReference>
<dbReference type="NCBIfam" id="NF005511">
    <property type="entry name" value="PRK07121.1-4"/>
    <property type="match status" value="1"/>
</dbReference>
<proteinExistence type="predicted"/>
<evidence type="ECO:0000313" key="7">
    <source>
        <dbReference type="Proteomes" id="UP000466931"/>
    </source>
</evidence>
<dbReference type="AlphaFoldDB" id="A0A7I7Y3F4"/>
<comment type="cofactor">
    <cofactor evidence="1">
        <name>FAD</name>
        <dbReference type="ChEBI" id="CHEBI:57692"/>
    </cofactor>
</comment>
<dbReference type="OrthoDB" id="337830at2"/>
<feature type="domain" description="FAD-dependent oxidoreductase 2 FAD-binding" evidence="5">
    <location>
        <begin position="9"/>
        <end position="499"/>
    </location>
</feature>
<dbReference type="Gene3D" id="3.50.50.60">
    <property type="entry name" value="FAD/NAD(P)-binding domain"/>
    <property type="match status" value="2"/>
</dbReference>
<dbReference type="InterPro" id="IPR050315">
    <property type="entry name" value="FAD-oxidoreductase_2"/>
</dbReference>
<keyword evidence="7" id="KW-1185">Reference proteome</keyword>
<reference evidence="6" key="2">
    <citation type="submission" date="2020-02" db="EMBL/GenBank/DDBJ databases">
        <authorList>
            <person name="Matsumoto Y."/>
            <person name="Motooka D."/>
            <person name="Nakamura S."/>
        </authorList>
    </citation>
    <scope>NUCLEOTIDE SEQUENCE</scope>
    <source>
        <strain evidence="6">JCM 13671</strain>
    </source>
</reference>
<evidence type="ECO:0000256" key="3">
    <source>
        <dbReference type="ARBA" id="ARBA00022827"/>
    </source>
</evidence>
<reference evidence="6" key="1">
    <citation type="journal article" date="2019" name="Emerg. Microbes Infect.">
        <title>Comprehensive subspecies identification of 175 nontuberculous mycobacteria species based on 7547 genomic profiles.</title>
        <authorList>
            <person name="Matsumoto Y."/>
            <person name="Kinjo T."/>
            <person name="Motooka D."/>
            <person name="Nabeya D."/>
            <person name="Jung N."/>
            <person name="Uechi K."/>
            <person name="Horii T."/>
            <person name="Iida T."/>
            <person name="Fujita J."/>
            <person name="Nakamura S."/>
        </authorList>
    </citation>
    <scope>NUCLEOTIDE SEQUENCE [LARGE SCALE GENOMIC DNA]</scope>
    <source>
        <strain evidence="6">JCM 13671</strain>
    </source>
</reference>
<sequence>MSRVTDDFDLIVVGFGLAGVCAAIAAAENGARVLAVDRALGGGSSAVSGGVVYAGGGTPYQKAAGYDDDPENMFNYLRQEVQGVVGDATLRRFCDGSVEQLAWLEKHGAQFEGSLCTYKTSYPTKHYLYFSGNEKAYPYRLHARPAPRGHRQIATGTKSGRDLWRRMRDAALKLGVTFLPRTVVDDLVIVDGRVSGIRCRTWIGGSRSAQFLHGRTTAVGAKLTNWMPPIGHPVTGLADRMWQRRAQERTFTAPNVVLAAGGFAFNHDMLRRHAPAFTQIRPLGTRADDGAGIRLGVSAGGATDQLDRVSAWRLLTPPSALIEGVTVGVNGDRIANEDLYGATHCDIMVRQFGGKGYAIVDADTWKRARAQGREQAESILRMQIAAVFSFGHRKAATLSELARKLGISSSGLVATVDAYNAAIASGGDDSAHKAPELCAPIVRPPFYGIDISVRPSLTYPVPGLTLGGLKVDGDTGLVIDHEGHPIPGLYAAGRTAVGVCSNSYVSGLALADCVFSGRRAGEHAAAAAAEAPRPVGGMRNSR</sequence>
<dbReference type="InterPro" id="IPR027477">
    <property type="entry name" value="Succ_DH/fumarate_Rdtase_cat_sf"/>
</dbReference>